<evidence type="ECO:0008006" key="3">
    <source>
        <dbReference type="Google" id="ProtNLM"/>
    </source>
</evidence>
<proteinExistence type="predicted"/>
<evidence type="ECO:0000313" key="2">
    <source>
        <dbReference type="Proteomes" id="UP000327013"/>
    </source>
</evidence>
<accession>A0A5N6KTB8</accession>
<dbReference type="EMBL" id="VIBQ01000012">
    <property type="protein sequence ID" value="KAB8342986.1"/>
    <property type="molecule type" value="Genomic_DNA"/>
</dbReference>
<keyword evidence="2" id="KW-1185">Reference proteome</keyword>
<reference evidence="1 2" key="1">
    <citation type="submission" date="2019-06" db="EMBL/GenBank/DDBJ databases">
        <title>A chromosomal-level reference genome of Carpinus fangiana (Coryloideae, Betulaceae).</title>
        <authorList>
            <person name="Yang X."/>
            <person name="Wang Z."/>
            <person name="Zhang L."/>
            <person name="Hao G."/>
            <person name="Liu J."/>
            <person name="Yang Y."/>
        </authorList>
    </citation>
    <scope>NUCLEOTIDE SEQUENCE [LARGE SCALE GENOMIC DNA]</scope>
    <source>
        <strain evidence="1">Cfa_2016G</strain>
        <tissue evidence="1">Leaf</tissue>
    </source>
</reference>
<protein>
    <recommendedName>
        <fullName evidence="3">F-box domain-containing protein</fullName>
    </recommendedName>
</protein>
<dbReference type="Proteomes" id="UP000327013">
    <property type="component" value="Unassembled WGS sequence"/>
</dbReference>
<gene>
    <name evidence="1" type="ORF">FH972_022580</name>
</gene>
<sequence>MSNTSPQPLADLTNVLKDVHHGATQPTTNASKYPAPKTKTKTRSMRQILKDLTRFPLQRLPIEIQRKILQYLLVRDDAPLLMGWIAEAVDDNFDSFNHILKSHVHVYPEILRASKFYAIEGRRILYEENVFGFHSNADGSGGNEYRMICDGHPGIFDNDGELEGIEDFTAWATPAEFALVMRNSTANLIKHVYVTEAHGETFCPHNLDFLPLSPSRVLVDVCAQFRRTKHATLAFLDANTGIGTMMHQQGRILSRLPLTSLSCVWSQNMHKCWLDTMIADPAALKKLGWVMTAAKQPLPPWFKEISDEQVLGNHTFMRVFKGAT</sequence>
<name>A0A5N6KTB8_9ROSI</name>
<dbReference type="AlphaFoldDB" id="A0A5N6KTB8"/>
<organism evidence="1 2">
    <name type="scientific">Carpinus fangiana</name>
    <dbReference type="NCBI Taxonomy" id="176857"/>
    <lineage>
        <taxon>Eukaryota</taxon>
        <taxon>Viridiplantae</taxon>
        <taxon>Streptophyta</taxon>
        <taxon>Embryophyta</taxon>
        <taxon>Tracheophyta</taxon>
        <taxon>Spermatophyta</taxon>
        <taxon>Magnoliopsida</taxon>
        <taxon>eudicotyledons</taxon>
        <taxon>Gunneridae</taxon>
        <taxon>Pentapetalae</taxon>
        <taxon>rosids</taxon>
        <taxon>fabids</taxon>
        <taxon>Fagales</taxon>
        <taxon>Betulaceae</taxon>
        <taxon>Carpinus</taxon>
    </lineage>
</organism>
<comment type="caution">
    <text evidence="1">The sequence shown here is derived from an EMBL/GenBank/DDBJ whole genome shotgun (WGS) entry which is preliminary data.</text>
</comment>
<evidence type="ECO:0000313" key="1">
    <source>
        <dbReference type="EMBL" id="KAB8342986.1"/>
    </source>
</evidence>